<evidence type="ECO:0000313" key="2">
    <source>
        <dbReference type="EMBL" id="KAI6650532.1"/>
    </source>
</evidence>
<sequence>MNGLTQSNLNIFLSITRLHIFKRHNSKLSRVKPKLRPKSQNVKEGDTRNEKIRVAIALGIFTCWFTYISIELIKTTYKSIIRYSKGEIREERLSETVRITLPFSSRKKVEKKDWTEDI</sequence>
<evidence type="ECO:0000256" key="1">
    <source>
        <dbReference type="SAM" id="Phobius"/>
    </source>
</evidence>
<name>A0AAV7JNW3_9METZ</name>
<protein>
    <submittedName>
        <fullName evidence="2">Uncharacterized protein</fullName>
    </submittedName>
</protein>
<keyword evidence="1" id="KW-0812">Transmembrane</keyword>
<keyword evidence="3" id="KW-1185">Reference proteome</keyword>
<gene>
    <name evidence="2" type="ORF">LOD99_7583</name>
</gene>
<proteinExistence type="predicted"/>
<dbReference type="Proteomes" id="UP001165289">
    <property type="component" value="Unassembled WGS sequence"/>
</dbReference>
<keyword evidence="1" id="KW-0472">Membrane</keyword>
<reference evidence="2 3" key="1">
    <citation type="journal article" date="2023" name="BMC Biol.">
        <title>The compact genome of the sponge Oopsacas minuta (Hexactinellida) is lacking key metazoan core genes.</title>
        <authorList>
            <person name="Santini S."/>
            <person name="Schenkelaars Q."/>
            <person name="Jourda C."/>
            <person name="Duchesne M."/>
            <person name="Belahbib H."/>
            <person name="Rocher C."/>
            <person name="Selva M."/>
            <person name="Riesgo A."/>
            <person name="Vervoort M."/>
            <person name="Leys S.P."/>
            <person name="Kodjabachian L."/>
            <person name="Le Bivic A."/>
            <person name="Borchiellini C."/>
            <person name="Claverie J.M."/>
            <person name="Renard E."/>
        </authorList>
    </citation>
    <scope>NUCLEOTIDE SEQUENCE [LARGE SCALE GENOMIC DNA]</scope>
    <source>
        <strain evidence="2">SPO-2</strain>
    </source>
</reference>
<evidence type="ECO:0000313" key="3">
    <source>
        <dbReference type="Proteomes" id="UP001165289"/>
    </source>
</evidence>
<feature type="transmembrane region" description="Helical" evidence="1">
    <location>
        <begin position="52"/>
        <end position="73"/>
    </location>
</feature>
<keyword evidence="1" id="KW-1133">Transmembrane helix</keyword>
<organism evidence="2 3">
    <name type="scientific">Oopsacas minuta</name>
    <dbReference type="NCBI Taxonomy" id="111878"/>
    <lineage>
        <taxon>Eukaryota</taxon>
        <taxon>Metazoa</taxon>
        <taxon>Porifera</taxon>
        <taxon>Hexactinellida</taxon>
        <taxon>Hexasterophora</taxon>
        <taxon>Lyssacinosida</taxon>
        <taxon>Leucopsacidae</taxon>
        <taxon>Oopsacas</taxon>
    </lineage>
</organism>
<dbReference type="AlphaFoldDB" id="A0AAV7JNW3"/>
<accession>A0AAV7JNW3</accession>
<dbReference type="EMBL" id="JAKMXF010000310">
    <property type="protein sequence ID" value="KAI6650532.1"/>
    <property type="molecule type" value="Genomic_DNA"/>
</dbReference>
<comment type="caution">
    <text evidence="2">The sequence shown here is derived from an EMBL/GenBank/DDBJ whole genome shotgun (WGS) entry which is preliminary data.</text>
</comment>